<dbReference type="EMBL" id="WIUZ02000024">
    <property type="protein sequence ID" value="KAF9778259.1"/>
    <property type="molecule type" value="Genomic_DNA"/>
</dbReference>
<evidence type="ECO:0000256" key="7">
    <source>
        <dbReference type="ARBA" id="ARBA00022801"/>
    </source>
</evidence>
<feature type="domain" description="Cyclic nucleotide-binding" evidence="16">
    <location>
        <begin position="754"/>
        <end position="874"/>
    </location>
</feature>
<dbReference type="GO" id="GO:0005789">
    <property type="term" value="C:endoplasmic reticulum membrane"/>
    <property type="evidence" value="ECO:0007669"/>
    <property type="project" value="UniProtKB-SubCell"/>
</dbReference>
<evidence type="ECO:0000256" key="2">
    <source>
        <dbReference type="ARBA" id="ARBA00006636"/>
    </source>
</evidence>
<comment type="caution">
    <text evidence="18">The sequence shown here is derived from an EMBL/GenBank/DDBJ whole genome shotgun (WGS) entry which is preliminary data.</text>
</comment>
<evidence type="ECO:0000259" key="17">
    <source>
        <dbReference type="PROSITE" id="PS51635"/>
    </source>
</evidence>
<keyword evidence="11 13" id="KW-0443">Lipid metabolism</keyword>
<evidence type="ECO:0000313" key="19">
    <source>
        <dbReference type="Proteomes" id="UP000736335"/>
    </source>
</evidence>
<feature type="compositionally biased region" description="Polar residues" evidence="15">
    <location>
        <begin position="666"/>
        <end position="679"/>
    </location>
</feature>
<dbReference type="SMART" id="SM00100">
    <property type="entry name" value="cNMP"/>
    <property type="match status" value="2"/>
</dbReference>
<reference evidence="18" key="1">
    <citation type="journal article" date="2020" name="Nat. Commun.">
        <title>Large-scale genome sequencing of mycorrhizal fungi provides insights into the early evolution of symbiotic traits.</title>
        <authorList>
            <person name="Miyauchi S."/>
            <person name="Kiss E."/>
            <person name="Kuo A."/>
            <person name="Drula E."/>
            <person name="Kohler A."/>
            <person name="Sanchez-Garcia M."/>
            <person name="Morin E."/>
            <person name="Andreopoulos B."/>
            <person name="Barry K.W."/>
            <person name="Bonito G."/>
            <person name="Buee M."/>
            <person name="Carver A."/>
            <person name="Chen C."/>
            <person name="Cichocki N."/>
            <person name="Clum A."/>
            <person name="Culley D."/>
            <person name="Crous P.W."/>
            <person name="Fauchery L."/>
            <person name="Girlanda M."/>
            <person name="Hayes R.D."/>
            <person name="Keri Z."/>
            <person name="LaButti K."/>
            <person name="Lipzen A."/>
            <person name="Lombard V."/>
            <person name="Magnuson J."/>
            <person name="Maillard F."/>
            <person name="Murat C."/>
            <person name="Nolan M."/>
            <person name="Ohm R.A."/>
            <person name="Pangilinan J."/>
            <person name="Pereira M.F."/>
            <person name="Perotto S."/>
            <person name="Peter M."/>
            <person name="Pfister S."/>
            <person name="Riley R."/>
            <person name="Sitrit Y."/>
            <person name="Stielow J.B."/>
            <person name="Szollosi G."/>
            <person name="Zifcakova L."/>
            <person name="Stursova M."/>
            <person name="Spatafora J.W."/>
            <person name="Tedersoo L."/>
            <person name="Vaario L.M."/>
            <person name="Yamada A."/>
            <person name="Yan M."/>
            <person name="Wang P."/>
            <person name="Xu J."/>
            <person name="Bruns T."/>
            <person name="Baldrian P."/>
            <person name="Vilgalys R."/>
            <person name="Dunand C."/>
            <person name="Henrissat B."/>
            <person name="Grigoriev I.V."/>
            <person name="Hibbett D."/>
            <person name="Nagy L.G."/>
            <person name="Martin F.M."/>
        </authorList>
    </citation>
    <scope>NUCLEOTIDE SEQUENCE</scope>
    <source>
        <strain evidence="18">UH-Tt-Lm1</strain>
    </source>
</reference>
<dbReference type="InterPro" id="IPR018490">
    <property type="entry name" value="cNMP-bd_dom_sf"/>
</dbReference>
<feature type="transmembrane region" description="Helical" evidence="14">
    <location>
        <begin position="12"/>
        <end position="29"/>
    </location>
</feature>
<feature type="region of interest" description="Disordered" evidence="15">
    <location>
        <begin position="560"/>
        <end position="579"/>
    </location>
</feature>
<comment type="similarity">
    <text evidence="2 14">Belongs to the NTE family.</text>
</comment>
<keyword evidence="10 14" id="KW-1133">Transmembrane helix</keyword>
<evidence type="ECO:0000256" key="13">
    <source>
        <dbReference type="PROSITE-ProRule" id="PRU01161"/>
    </source>
</evidence>
<evidence type="ECO:0000256" key="3">
    <source>
        <dbReference type="ARBA" id="ARBA00013274"/>
    </source>
</evidence>
<dbReference type="Pfam" id="PF00027">
    <property type="entry name" value="cNMP_binding"/>
    <property type="match status" value="1"/>
</dbReference>
<evidence type="ECO:0000313" key="18">
    <source>
        <dbReference type="EMBL" id="KAF9778259.1"/>
    </source>
</evidence>
<feature type="active site" description="Proton acceptor" evidence="13">
    <location>
        <position position="1274"/>
    </location>
</feature>
<feature type="region of interest" description="Disordered" evidence="15">
    <location>
        <begin position="657"/>
        <end position="688"/>
    </location>
</feature>
<keyword evidence="12 14" id="KW-0472">Membrane</keyword>
<feature type="active site" description="Nucleophile" evidence="13">
    <location>
        <position position="1156"/>
    </location>
</feature>
<dbReference type="Gene3D" id="3.40.1090.10">
    <property type="entry name" value="Cytosolic phospholipase A2 catalytic domain"/>
    <property type="match status" value="2"/>
</dbReference>
<accession>A0A9P6H396</accession>
<keyword evidence="9 13" id="KW-0442">Lipid degradation</keyword>
<keyword evidence="6" id="KW-0677">Repeat</keyword>
<dbReference type="Pfam" id="PF01734">
    <property type="entry name" value="Patatin"/>
    <property type="match status" value="1"/>
</dbReference>
<feature type="region of interest" description="Disordered" evidence="15">
    <location>
        <begin position="508"/>
        <end position="532"/>
    </location>
</feature>
<dbReference type="EC" id="3.1.1.5" evidence="3 14"/>
<name>A0A9P6H396_9AGAM</name>
<dbReference type="SUPFAM" id="SSF51206">
    <property type="entry name" value="cAMP-binding domain-like"/>
    <property type="match status" value="3"/>
</dbReference>
<evidence type="ECO:0000256" key="8">
    <source>
        <dbReference type="ARBA" id="ARBA00022824"/>
    </source>
</evidence>
<comment type="function">
    <text evidence="14">Intracellular phospholipase B that catalyzes the double deacylation of phosphatidylcholine (PC) to glycerophosphocholine (GroPCho). Plays an important role in membrane lipid homeostasis.</text>
</comment>
<dbReference type="PROSITE" id="PS51635">
    <property type="entry name" value="PNPLA"/>
    <property type="match status" value="1"/>
</dbReference>
<evidence type="ECO:0000259" key="16">
    <source>
        <dbReference type="PROSITE" id="PS50042"/>
    </source>
</evidence>
<evidence type="ECO:0000256" key="10">
    <source>
        <dbReference type="ARBA" id="ARBA00022989"/>
    </source>
</evidence>
<comment type="subcellular location">
    <subcellularLocation>
        <location evidence="1 14">Endoplasmic reticulum membrane</location>
    </subcellularLocation>
</comment>
<feature type="domain" description="PNPLA" evidence="17">
    <location>
        <begin position="1123"/>
        <end position="1287"/>
    </location>
</feature>
<dbReference type="InterPro" id="IPR002641">
    <property type="entry name" value="PNPLA_dom"/>
</dbReference>
<evidence type="ECO:0000256" key="1">
    <source>
        <dbReference type="ARBA" id="ARBA00004586"/>
    </source>
</evidence>
<dbReference type="GO" id="GO:0004622">
    <property type="term" value="F:phosphatidylcholine lysophospholipase activity"/>
    <property type="evidence" value="ECO:0007669"/>
    <property type="project" value="UniProtKB-EC"/>
</dbReference>
<dbReference type="Pfam" id="PF24179">
    <property type="entry name" value="NTE_Ploop"/>
    <property type="match status" value="1"/>
</dbReference>
<dbReference type="PROSITE" id="PS01237">
    <property type="entry name" value="UPF0028"/>
    <property type="match status" value="1"/>
</dbReference>
<feature type="domain" description="Cyclic nucleotide-binding" evidence="16">
    <location>
        <begin position="602"/>
        <end position="650"/>
    </location>
</feature>
<dbReference type="InterPro" id="IPR014710">
    <property type="entry name" value="RmlC-like_jellyroll"/>
</dbReference>
<feature type="region of interest" description="Disordered" evidence="15">
    <location>
        <begin position="425"/>
        <end position="479"/>
    </location>
</feature>
<dbReference type="InterPro" id="IPR016035">
    <property type="entry name" value="Acyl_Trfase/lysoPLipase"/>
</dbReference>
<dbReference type="InterPro" id="IPR000595">
    <property type="entry name" value="cNMP-bd_dom"/>
</dbReference>
<organism evidence="18 19">
    <name type="scientific">Thelephora terrestris</name>
    <dbReference type="NCBI Taxonomy" id="56493"/>
    <lineage>
        <taxon>Eukaryota</taxon>
        <taxon>Fungi</taxon>
        <taxon>Dikarya</taxon>
        <taxon>Basidiomycota</taxon>
        <taxon>Agaricomycotina</taxon>
        <taxon>Agaricomycetes</taxon>
        <taxon>Thelephorales</taxon>
        <taxon>Thelephoraceae</taxon>
        <taxon>Thelephora</taxon>
    </lineage>
</organism>
<dbReference type="PANTHER" id="PTHR14226:SF29">
    <property type="entry name" value="NEUROPATHY TARGET ESTERASE SWS"/>
    <property type="match status" value="1"/>
</dbReference>
<evidence type="ECO:0000256" key="11">
    <source>
        <dbReference type="ARBA" id="ARBA00023098"/>
    </source>
</evidence>
<dbReference type="Gene3D" id="2.60.120.10">
    <property type="entry name" value="Jelly Rolls"/>
    <property type="match status" value="3"/>
</dbReference>
<dbReference type="InterPro" id="IPR050301">
    <property type="entry name" value="NTE"/>
</dbReference>
<protein>
    <recommendedName>
        <fullName evidence="4 14">Lysophospholipase NTE1</fullName>
        <ecNumber evidence="3 14">3.1.1.5</ecNumber>
    </recommendedName>
    <alternativeName>
        <fullName evidence="14">Intracellular phospholipase B</fullName>
    </alternativeName>
</protein>
<dbReference type="Proteomes" id="UP000736335">
    <property type="component" value="Unassembled WGS sequence"/>
</dbReference>
<dbReference type="GO" id="GO:0046470">
    <property type="term" value="P:phosphatidylcholine metabolic process"/>
    <property type="evidence" value="ECO:0007669"/>
    <property type="project" value="InterPro"/>
</dbReference>
<dbReference type="GO" id="GO:0016042">
    <property type="term" value="P:lipid catabolic process"/>
    <property type="evidence" value="ECO:0007669"/>
    <property type="project" value="UniProtKB-UniRule"/>
</dbReference>
<feature type="transmembrane region" description="Helical" evidence="14">
    <location>
        <begin position="61"/>
        <end position="79"/>
    </location>
</feature>
<evidence type="ECO:0000256" key="14">
    <source>
        <dbReference type="RuleBase" id="RU362043"/>
    </source>
</evidence>
<evidence type="ECO:0000256" key="15">
    <source>
        <dbReference type="SAM" id="MobiDB-lite"/>
    </source>
</evidence>
<dbReference type="PANTHER" id="PTHR14226">
    <property type="entry name" value="NEUROPATHY TARGET ESTERASE/SWISS CHEESE D.MELANOGASTER"/>
    <property type="match status" value="1"/>
</dbReference>
<evidence type="ECO:0000256" key="12">
    <source>
        <dbReference type="ARBA" id="ARBA00023136"/>
    </source>
</evidence>
<dbReference type="InterPro" id="IPR001423">
    <property type="entry name" value="LysoPLipase_patatin_CS"/>
</dbReference>
<evidence type="ECO:0000256" key="4">
    <source>
        <dbReference type="ARBA" id="ARBA00018317"/>
    </source>
</evidence>
<reference evidence="18" key="2">
    <citation type="submission" date="2020-11" db="EMBL/GenBank/DDBJ databases">
        <authorList>
            <consortium name="DOE Joint Genome Institute"/>
            <person name="Kuo A."/>
            <person name="Miyauchi S."/>
            <person name="Kiss E."/>
            <person name="Drula E."/>
            <person name="Kohler A."/>
            <person name="Sanchez-Garcia M."/>
            <person name="Andreopoulos B."/>
            <person name="Barry K.W."/>
            <person name="Bonito G."/>
            <person name="Buee M."/>
            <person name="Carver A."/>
            <person name="Chen C."/>
            <person name="Cichocki N."/>
            <person name="Clum A."/>
            <person name="Culley D."/>
            <person name="Crous P.W."/>
            <person name="Fauchery L."/>
            <person name="Girlanda M."/>
            <person name="Hayes R."/>
            <person name="Keri Z."/>
            <person name="Labutti K."/>
            <person name="Lipzen A."/>
            <person name="Lombard V."/>
            <person name="Magnuson J."/>
            <person name="Maillard F."/>
            <person name="Morin E."/>
            <person name="Murat C."/>
            <person name="Nolan M."/>
            <person name="Ohm R."/>
            <person name="Pangilinan J."/>
            <person name="Pereira M."/>
            <person name="Perotto S."/>
            <person name="Peter M."/>
            <person name="Riley R."/>
            <person name="Sitrit Y."/>
            <person name="Stielow B."/>
            <person name="Szollosi G."/>
            <person name="Zifcakova L."/>
            <person name="Stursova M."/>
            <person name="Spatafora J.W."/>
            <person name="Tedersoo L."/>
            <person name="Vaario L.-M."/>
            <person name="Yamada A."/>
            <person name="Yan M."/>
            <person name="Wang P."/>
            <person name="Xu J."/>
            <person name="Bruns T."/>
            <person name="Baldrian P."/>
            <person name="Vilgalys R."/>
            <person name="Henrissat B."/>
            <person name="Grigoriev I.V."/>
            <person name="Hibbett D."/>
            <person name="Nagy L.G."/>
            <person name="Martin F.M."/>
        </authorList>
    </citation>
    <scope>NUCLEOTIDE SEQUENCE</scope>
    <source>
        <strain evidence="18">UH-Tt-Lm1</strain>
    </source>
</reference>
<dbReference type="FunFam" id="3.40.1090.10:FF:000007">
    <property type="entry name" value="Lysophospholipase NTE1"/>
    <property type="match status" value="1"/>
</dbReference>
<feature type="short sequence motif" description="GXGXXG" evidence="13">
    <location>
        <begin position="1127"/>
        <end position="1132"/>
    </location>
</feature>
<dbReference type="PROSITE" id="PS50042">
    <property type="entry name" value="CNMP_BINDING_3"/>
    <property type="match status" value="2"/>
</dbReference>
<feature type="short sequence motif" description="GXSXG" evidence="13">
    <location>
        <begin position="1154"/>
        <end position="1158"/>
    </location>
</feature>
<evidence type="ECO:0000256" key="5">
    <source>
        <dbReference type="ARBA" id="ARBA00022692"/>
    </source>
</evidence>
<evidence type="ECO:0000256" key="9">
    <source>
        <dbReference type="ARBA" id="ARBA00022963"/>
    </source>
</evidence>
<dbReference type="CDD" id="cd00038">
    <property type="entry name" value="CAP_ED"/>
    <property type="match status" value="2"/>
</dbReference>
<keyword evidence="19" id="KW-1185">Reference proteome</keyword>
<evidence type="ECO:0000256" key="6">
    <source>
        <dbReference type="ARBA" id="ARBA00022737"/>
    </source>
</evidence>
<feature type="compositionally biased region" description="Pro residues" evidence="15">
    <location>
        <begin position="306"/>
        <end position="328"/>
    </location>
</feature>
<feature type="region of interest" description="Disordered" evidence="15">
    <location>
        <begin position="274"/>
        <end position="331"/>
    </location>
</feature>
<keyword evidence="7 13" id="KW-0378">Hydrolase</keyword>
<keyword evidence="8 14" id="KW-0256">Endoplasmic reticulum</keyword>
<dbReference type="SUPFAM" id="SSF52151">
    <property type="entry name" value="FabD/lysophospholipase-like"/>
    <property type="match status" value="1"/>
</dbReference>
<keyword evidence="5 14" id="KW-0812">Transmembrane</keyword>
<gene>
    <name evidence="18" type="ORF">BJ322DRAFT_1094103</name>
</gene>
<sequence>MDQAPNTPGERHPLLSLISACFWVILWLLKWFKSLVAFITISIPRLIYSILSYSMTLTLNFWSFAIMFVLAAVAFNYWLRFRYLNVYSEFQEPPLVKSDAQELHPDVNSPDPPTTFHNYLDDFLQAVRVFGFLEKPVFHELARHLQTRQLIAGDSMSLDEDGSFYFVADGVVQVFAKAENQPVINGTGVWDEEDFNGYQLLNEVGAGGTLSSLFKILNLFTEHVQISWASDDSGQGSSSSSGYHSPGSHLAYPDFRMGRTISDVSAFDLDGRRAAPVSRSPRPSIRRESVSSSSSTIHPPDVSSPAPSPGSQPRAPPPTFRSRPPPRPTSLHRGVVARAKEDTTLAVIPADAFQRLTKKFPKATAHIVQVILTRFSRVTFNAAHKYLGLTSEVLRTEKAINDIAVHPLPASFYESGGLERLRQRFDHSPQPDDAGPSETVNAPTPPLPSVSQKKAGKKPNGGIVLTEGGQRAGPSRPASNIRAHLSSRKLVQAGDLLSMVGHSSEVFKPKGFPRHPRRESMHGWDTDASANEDPLPLDDFNLKEEVMSCIAKSIGLIQPPSVGDEPLESPPFPASESGASSFRSSYGSLSLLEMVNDGTSSVTGSSSTGEMTGLDNEVEIRFFPAGSTLIHAGERNAGMFYVIEGFLDVILPVTDSDGRSDAKVPSQENLQSGRTSWQSAFRREDRQPEPLEEGNHLFTVKPGGIAGYLASLCNTASYVDIKAKTDTCVGYLPHPALERLLEKRPIVLLTLAKRLTSLLSPLVLQIDASLDWIHVHAGQVLWRPEDVSDSMYIVINGRLRAITESEEGGVNIVAEYGQDDTVGELDVITNTPRRTTLHAIRDSELIRMPQTLFNAISSRNPQITAKLLRMIAFRVREEIDSSAGSKSRKPPTELGRNNTNLKTVAILPVNRHVPVDAFGRKLHAALEAAGATTSYLNQALASTHLGKHAFTKVGKLKTAGWLADLEEKYRIVLYVADSSVTNSWTHTCIRQADCIMVVGMGDDPSLGEYEKLLQSMKITARKELVLLHPDRSVVPGSTREWLKNRPWIHQHLHVELPGLKSPPRPTPSLQDPVAVAALKNLKDKVQHEIKKYRRIPTARQQRAPNTSDFARLARRLCGKSIGLVLGGGGARGLSHLGFIQALEEYGIPIDHIGGTSIGALVGGLYAREGDIITSSARAKQFSGRMGNIWRLLSDVTYPIVAYTTGHEFNRTIWKAFYDLHIEDMWLPFFCNTTNIITSRMEVHETGYAWRYIRASMTLVGLLPPLCDNGSMLVDGGYIDNLAVSSMFAMGPSAVFACDVGSIDDNSPRDFGDTVSGWWLLINRWNPFSNTRSVPAITEIQSRLAYVSSVNTLEEAKVTKGCLYAQVPVQEYGTLQFSKFEEIRKVGYVEGIKLLEKWAAEGKLPVTTIGVEDMHPKRKGRMLRRNSI</sequence>
<feature type="compositionally biased region" description="Low complexity" evidence="15">
    <location>
        <begin position="290"/>
        <end position="305"/>
    </location>
</feature>
<feature type="compositionally biased region" description="Low complexity" evidence="15">
    <location>
        <begin position="274"/>
        <end position="283"/>
    </location>
</feature>
<feature type="short sequence motif" description="DGA/G" evidence="13">
    <location>
        <begin position="1274"/>
        <end position="1276"/>
    </location>
</feature>
<dbReference type="OrthoDB" id="421051at2759"/>
<proteinExistence type="inferred from homology"/>
<dbReference type="InterPro" id="IPR056556">
    <property type="entry name" value="NTE1_P-loop_dom"/>
</dbReference>
<comment type="catalytic activity">
    <reaction evidence="14">
        <text>a 1-acyl-sn-glycero-3-phosphocholine + H2O = sn-glycerol 3-phosphocholine + a fatty acid + H(+)</text>
        <dbReference type="Rhea" id="RHEA:15177"/>
        <dbReference type="ChEBI" id="CHEBI:15377"/>
        <dbReference type="ChEBI" id="CHEBI:15378"/>
        <dbReference type="ChEBI" id="CHEBI:16870"/>
        <dbReference type="ChEBI" id="CHEBI:28868"/>
        <dbReference type="ChEBI" id="CHEBI:58168"/>
        <dbReference type="EC" id="3.1.1.5"/>
    </reaction>
</comment>